<keyword evidence="1" id="KW-0472">Membrane</keyword>
<evidence type="ECO:0000313" key="2">
    <source>
        <dbReference type="EMBL" id="OAX36547.1"/>
    </source>
</evidence>
<reference evidence="2 3" key="1">
    <citation type="submission" date="2016-06" db="EMBL/GenBank/DDBJ databases">
        <title>Comparative genomics of the ectomycorrhizal sister species Rhizopogon vinicolor and Rhizopogon vesiculosus (Basidiomycota: Boletales) reveals a divergence of the mating type B locus.</title>
        <authorList>
            <consortium name="DOE Joint Genome Institute"/>
            <person name="Mujic A.B."/>
            <person name="Kuo A."/>
            <person name="Tritt A."/>
            <person name="Lipzen A."/>
            <person name="Chen C."/>
            <person name="Johnson J."/>
            <person name="Sharma A."/>
            <person name="Barry K."/>
            <person name="Grigoriev I.V."/>
            <person name="Spatafora J.W."/>
        </authorList>
    </citation>
    <scope>NUCLEOTIDE SEQUENCE [LARGE SCALE GENOMIC DNA]</scope>
    <source>
        <strain evidence="2 3">AM-OR11-026</strain>
    </source>
</reference>
<keyword evidence="1" id="KW-1133">Transmembrane helix</keyword>
<protein>
    <submittedName>
        <fullName evidence="2">Uncharacterized protein</fullName>
    </submittedName>
</protein>
<dbReference type="EMBL" id="KV448409">
    <property type="protein sequence ID" value="OAX36547.1"/>
    <property type="molecule type" value="Genomic_DNA"/>
</dbReference>
<evidence type="ECO:0000313" key="3">
    <source>
        <dbReference type="Proteomes" id="UP000092154"/>
    </source>
</evidence>
<dbReference type="AlphaFoldDB" id="A0A1B7MVF2"/>
<organism evidence="2 3">
    <name type="scientific">Rhizopogon vinicolor AM-OR11-026</name>
    <dbReference type="NCBI Taxonomy" id="1314800"/>
    <lineage>
        <taxon>Eukaryota</taxon>
        <taxon>Fungi</taxon>
        <taxon>Dikarya</taxon>
        <taxon>Basidiomycota</taxon>
        <taxon>Agaricomycotina</taxon>
        <taxon>Agaricomycetes</taxon>
        <taxon>Agaricomycetidae</taxon>
        <taxon>Boletales</taxon>
        <taxon>Suillineae</taxon>
        <taxon>Rhizopogonaceae</taxon>
        <taxon>Rhizopogon</taxon>
    </lineage>
</organism>
<dbReference type="InParanoid" id="A0A1B7MVF2"/>
<feature type="transmembrane region" description="Helical" evidence="1">
    <location>
        <begin position="63"/>
        <end position="89"/>
    </location>
</feature>
<gene>
    <name evidence="2" type="ORF">K503DRAFT_291342</name>
</gene>
<name>A0A1B7MVF2_9AGAM</name>
<feature type="transmembrane region" description="Helical" evidence="1">
    <location>
        <begin position="33"/>
        <end position="51"/>
    </location>
</feature>
<accession>A0A1B7MVF2</accession>
<dbReference type="Proteomes" id="UP000092154">
    <property type="component" value="Unassembled WGS sequence"/>
</dbReference>
<keyword evidence="1" id="KW-0812">Transmembrane</keyword>
<evidence type="ECO:0000256" key="1">
    <source>
        <dbReference type="SAM" id="Phobius"/>
    </source>
</evidence>
<proteinExistence type="predicted"/>
<sequence>MICYDIFLAVLAAAILVKHLKQRRSIKVRPNSYMIMIVQHHIITFVFNLAIQIMKLMLIRNFYFPTSVASLLTLFTDIVPFIIAPHLIISIWDMHAHDNCVRVSTTFADCIC</sequence>
<keyword evidence="3" id="KW-1185">Reference proteome</keyword>